<protein>
    <submittedName>
        <fullName evidence="2">Uncharacterized protein</fullName>
    </submittedName>
</protein>
<evidence type="ECO:0000256" key="1">
    <source>
        <dbReference type="SAM" id="MobiDB-lite"/>
    </source>
</evidence>
<dbReference type="AlphaFoldDB" id="A0A8H3U9X8"/>
<feature type="compositionally biased region" description="Polar residues" evidence="1">
    <location>
        <begin position="26"/>
        <end position="37"/>
    </location>
</feature>
<feature type="compositionally biased region" description="Polar residues" evidence="1">
    <location>
        <begin position="1"/>
        <end position="11"/>
    </location>
</feature>
<reference evidence="2 3" key="1">
    <citation type="submission" date="2018-12" db="EMBL/GenBank/DDBJ databases">
        <title>Venturia inaequalis Genome Resource.</title>
        <authorList>
            <person name="Lichtner F.J."/>
        </authorList>
    </citation>
    <scope>NUCLEOTIDE SEQUENCE [LARGE SCALE GENOMIC DNA]</scope>
    <source>
        <strain evidence="2 3">120213</strain>
    </source>
</reference>
<proteinExistence type="predicted"/>
<organism evidence="2 3">
    <name type="scientific">Venturia inaequalis</name>
    <name type="common">Apple scab fungus</name>
    <dbReference type="NCBI Taxonomy" id="5025"/>
    <lineage>
        <taxon>Eukaryota</taxon>
        <taxon>Fungi</taxon>
        <taxon>Dikarya</taxon>
        <taxon>Ascomycota</taxon>
        <taxon>Pezizomycotina</taxon>
        <taxon>Dothideomycetes</taxon>
        <taxon>Pleosporomycetidae</taxon>
        <taxon>Venturiales</taxon>
        <taxon>Venturiaceae</taxon>
        <taxon>Venturia</taxon>
    </lineage>
</organism>
<feature type="region of interest" description="Disordered" evidence="1">
    <location>
        <begin position="1"/>
        <end position="37"/>
    </location>
</feature>
<comment type="caution">
    <text evidence="2">The sequence shown here is derived from an EMBL/GenBank/DDBJ whole genome shotgun (WGS) entry which is preliminary data.</text>
</comment>
<evidence type="ECO:0000313" key="2">
    <source>
        <dbReference type="EMBL" id="KAE9966527.1"/>
    </source>
</evidence>
<evidence type="ECO:0000313" key="3">
    <source>
        <dbReference type="Proteomes" id="UP000447873"/>
    </source>
</evidence>
<name>A0A8H3U9X8_VENIN</name>
<accession>A0A8H3U9X8</accession>
<dbReference type="Proteomes" id="UP000447873">
    <property type="component" value="Unassembled WGS sequence"/>
</dbReference>
<dbReference type="EMBL" id="WNWS01000511">
    <property type="protein sequence ID" value="KAE9966527.1"/>
    <property type="molecule type" value="Genomic_DNA"/>
</dbReference>
<gene>
    <name evidence="2" type="ORF">EG328_008882</name>
</gene>
<sequence length="145" mass="17355">MASSAHTTPSQRKPAPPRKNPKDQSAAKSPSRKTPTNFLSLPREIRQEILYLTWECRLRYNSLSTYSRFWNPEQLADRRNRQVLNWEKLWINRWYTKLGRIDSRLGDDIQYVRGRHLDHVKIVEKECRTSLVNLDFFFESQEEMS</sequence>